<dbReference type="FunFam" id="1.20.1270.10:FF:000001">
    <property type="entry name" value="Molecular chaperone DnaK"/>
    <property type="match status" value="1"/>
</dbReference>
<dbReference type="NCBIfam" id="TIGR02350">
    <property type="entry name" value="prok_dnaK"/>
    <property type="match status" value="1"/>
</dbReference>
<dbReference type="FunFam" id="3.30.420.40:FF:000020">
    <property type="entry name" value="Chaperone protein HscA homolog"/>
    <property type="match status" value="1"/>
</dbReference>
<evidence type="ECO:0000256" key="5">
    <source>
        <dbReference type="ARBA" id="ARBA00023128"/>
    </source>
</evidence>
<dbReference type="HAMAP" id="MF_00332">
    <property type="entry name" value="DnaK"/>
    <property type="match status" value="1"/>
</dbReference>
<reference evidence="10" key="1">
    <citation type="submission" date="2023-10" db="EMBL/GenBank/DDBJ databases">
        <authorList>
            <person name="Domelevo Entfellner J.-B."/>
        </authorList>
    </citation>
    <scope>NUCLEOTIDE SEQUENCE</scope>
</reference>
<evidence type="ECO:0000313" key="10">
    <source>
        <dbReference type="EMBL" id="CAJ1961390.1"/>
    </source>
</evidence>
<dbReference type="Gramene" id="rna-AYBTSS11_LOCUS18703">
    <property type="protein sequence ID" value="CAJ1961390.1"/>
    <property type="gene ID" value="gene-AYBTSS11_LOCUS18703"/>
</dbReference>
<dbReference type="InterPro" id="IPR013126">
    <property type="entry name" value="Hsp_70_fam"/>
</dbReference>
<comment type="subcellular location">
    <subcellularLocation>
        <location evidence="1">Mitochondrion</location>
    </subcellularLocation>
</comment>
<dbReference type="Proteomes" id="UP001189624">
    <property type="component" value="Chromosome 6"/>
</dbReference>
<dbReference type="InterPro" id="IPR029047">
    <property type="entry name" value="HSP70_peptide-bd_sf"/>
</dbReference>
<evidence type="ECO:0000256" key="6">
    <source>
        <dbReference type="ARBA" id="ARBA00069027"/>
    </source>
</evidence>
<comment type="similarity">
    <text evidence="7">Belongs to the heat shock protein 70 family.</text>
</comment>
<dbReference type="InterPro" id="IPR029048">
    <property type="entry name" value="HSP70_C_sf"/>
</dbReference>
<dbReference type="GO" id="GO:0005524">
    <property type="term" value="F:ATP binding"/>
    <property type="evidence" value="ECO:0007669"/>
    <property type="project" value="UniProtKB-KW"/>
</dbReference>
<dbReference type="SUPFAM" id="SSF100920">
    <property type="entry name" value="Heat shock protein 70kD (HSP70), peptide-binding domain"/>
    <property type="match status" value="1"/>
</dbReference>
<evidence type="ECO:0000256" key="8">
    <source>
        <dbReference type="SAM" id="Coils"/>
    </source>
</evidence>
<dbReference type="Pfam" id="PF00012">
    <property type="entry name" value="HSP70"/>
    <property type="match status" value="1"/>
</dbReference>
<dbReference type="GO" id="GO:0051082">
    <property type="term" value="F:unfolded protein binding"/>
    <property type="evidence" value="ECO:0007669"/>
    <property type="project" value="InterPro"/>
</dbReference>
<dbReference type="AlphaFoldDB" id="A0AA86SQY1"/>
<proteinExistence type="inferred from homology"/>
<keyword evidence="5" id="KW-0496">Mitochondrion</keyword>
<protein>
    <recommendedName>
        <fullName evidence="6">Heat shock 70 kDa protein, mitochondrial</fullName>
    </recommendedName>
</protein>
<dbReference type="GO" id="GO:0009408">
    <property type="term" value="P:response to heat"/>
    <property type="evidence" value="ECO:0007669"/>
    <property type="project" value="UniProtKB-ARBA"/>
</dbReference>
<dbReference type="InterPro" id="IPR018181">
    <property type="entry name" value="Heat_shock_70_CS"/>
</dbReference>
<dbReference type="PANTHER" id="PTHR19375">
    <property type="entry name" value="HEAT SHOCK PROTEIN 70KDA"/>
    <property type="match status" value="1"/>
</dbReference>
<feature type="coiled-coil region" evidence="8">
    <location>
        <begin position="402"/>
        <end position="429"/>
    </location>
</feature>
<keyword evidence="2 7" id="KW-0547">Nucleotide-binding</keyword>
<feature type="region of interest" description="Disordered" evidence="9">
    <location>
        <begin position="745"/>
        <end position="781"/>
    </location>
</feature>
<feature type="compositionally biased region" description="Gly residues" evidence="9">
    <location>
        <begin position="755"/>
        <end position="767"/>
    </location>
</feature>
<dbReference type="CDD" id="cd11733">
    <property type="entry name" value="ASKHA_NBD_HSP70_HSPA9"/>
    <property type="match status" value="1"/>
</dbReference>
<keyword evidence="11" id="KW-1185">Reference proteome</keyword>
<accession>A0AA86SQY1</accession>
<dbReference type="InterPro" id="IPR012725">
    <property type="entry name" value="Chaperone_DnaK"/>
</dbReference>
<dbReference type="EMBL" id="OY731403">
    <property type="protein sequence ID" value="CAJ1961390.1"/>
    <property type="molecule type" value="Genomic_DNA"/>
</dbReference>
<evidence type="ECO:0000256" key="2">
    <source>
        <dbReference type="ARBA" id="ARBA00022741"/>
    </source>
</evidence>
<dbReference type="InterPro" id="IPR043129">
    <property type="entry name" value="ATPase_NBD"/>
</dbReference>
<keyword evidence="8" id="KW-0175">Coiled coil</keyword>
<dbReference type="NCBIfam" id="NF001413">
    <property type="entry name" value="PRK00290.1"/>
    <property type="match status" value="1"/>
</dbReference>
<keyword evidence="3 7" id="KW-0067">ATP-binding</keyword>
<dbReference type="Gene3D" id="3.90.640.10">
    <property type="entry name" value="Actin, Chain A, domain 4"/>
    <property type="match status" value="1"/>
</dbReference>
<dbReference type="GO" id="GO:0140662">
    <property type="term" value="F:ATP-dependent protein folding chaperone"/>
    <property type="evidence" value="ECO:0007669"/>
    <property type="project" value="InterPro"/>
</dbReference>
<gene>
    <name evidence="10" type="ORF">AYBTSS11_LOCUS18703</name>
</gene>
<dbReference type="PROSITE" id="PS01036">
    <property type="entry name" value="HSP70_3"/>
    <property type="match status" value="1"/>
</dbReference>
<dbReference type="FunFam" id="3.30.30.30:FF:000003">
    <property type="entry name" value="Heat shock protein 9"/>
    <property type="match status" value="1"/>
</dbReference>
<evidence type="ECO:0000256" key="7">
    <source>
        <dbReference type="RuleBase" id="RU003322"/>
    </source>
</evidence>
<evidence type="ECO:0000313" key="11">
    <source>
        <dbReference type="Proteomes" id="UP001189624"/>
    </source>
</evidence>
<dbReference type="FunFam" id="3.90.640.10:FF:000003">
    <property type="entry name" value="Molecular chaperone DnaK"/>
    <property type="match status" value="1"/>
</dbReference>
<dbReference type="Gene3D" id="1.20.1270.10">
    <property type="match status" value="1"/>
</dbReference>
<dbReference type="FunFam" id="3.30.420.40:FF:000004">
    <property type="entry name" value="Molecular chaperone DnaK"/>
    <property type="match status" value="1"/>
</dbReference>
<dbReference type="PROSITE" id="PS00297">
    <property type="entry name" value="HSP70_1"/>
    <property type="match status" value="1"/>
</dbReference>
<dbReference type="FunFam" id="2.60.34.10:FF:000014">
    <property type="entry name" value="Chaperone protein DnaK HSP70"/>
    <property type="match status" value="1"/>
</dbReference>
<name>A0AA86SQY1_9FABA</name>
<keyword evidence="4" id="KW-0809">Transit peptide</keyword>
<dbReference type="Gene3D" id="2.60.34.10">
    <property type="entry name" value="Substrate Binding Domain Of DNAk, Chain A, domain 1"/>
    <property type="match status" value="1"/>
</dbReference>
<dbReference type="SUPFAM" id="SSF53067">
    <property type="entry name" value="Actin-like ATPase domain"/>
    <property type="match status" value="2"/>
</dbReference>
<dbReference type="GO" id="GO:0005739">
    <property type="term" value="C:mitochondrion"/>
    <property type="evidence" value="ECO:0007669"/>
    <property type="project" value="UniProtKB-SubCell"/>
</dbReference>
<organism evidence="10 11">
    <name type="scientific">Sphenostylis stenocarpa</name>
    <dbReference type="NCBI Taxonomy" id="92480"/>
    <lineage>
        <taxon>Eukaryota</taxon>
        <taxon>Viridiplantae</taxon>
        <taxon>Streptophyta</taxon>
        <taxon>Embryophyta</taxon>
        <taxon>Tracheophyta</taxon>
        <taxon>Spermatophyta</taxon>
        <taxon>Magnoliopsida</taxon>
        <taxon>eudicotyledons</taxon>
        <taxon>Gunneridae</taxon>
        <taxon>Pentapetalae</taxon>
        <taxon>rosids</taxon>
        <taxon>fabids</taxon>
        <taxon>Fabales</taxon>
        <taxon>Fabaceae</taxon>
        <taxon>Papilionoideae</taxon>
        <taxon>50 kb inversion clade</taxon>
        <taxon>NPAAA clade</taxon>
        <taxon>indigoferoid/millettioid clade</taxon>
        <taxon>Phaseoleae</taxon>
        <taxon>Sphenostylis</taxon>
    </lineage>
</organism>
<evidence type="ECO:0000256" key="9">
    <source>
        <dbReference type="SAM" id="MobiDB-lite"/>
    </source>
</evidence>
<evidence type="ECO:0000256" key="1">
    <source>
        <dbReference type="ARBA" id="ARBA00004173"/>
    </source>
</evidence>
<dbReference type="Gene3D" id="3.30.420.40">
    <property type="match status" value="2"/>
</dbReference>
<sequence>MEIEIKASHIAYSFIGFLPSGEGYVDLLLSLVATFQTSHLTSFTSLHFPSDQFLLPAMAAVLRSLRRRDVASATFSAYRSVAPPPCPCFLIFFIFIISCCEGCSMLPCFSDLIRCVATGGILSYFLIVVQLTGNSKPAYVAHKWSSLSRPFSSRPAGNDVIGIDLGTTNSCVSVMEGKNPKVIENSEGARTTPSVVAFNQKGELLVGTPAKRQAVTNPTNTLFGTKRLIGRRFDDPQTQKEMKMVPFKIVKAPNGDAWVEANGQQYSPSQIGAFVLTKMKETAEAYLGKSVSKAVITVPAYFNDAQRQATKDAGRIAGLDVQRIINEPTAAALSYGMNNKEGLIAVFDLGGGTFDVSILEISNGVFEVKATNGDTFLGGEDFDNALLDFLVTEFKRTESIDLSKDRLALQRLREAAEKAKIELSSTSQTEINLPFITADTSGAKHLNITLTRSKFEALVNHLIERTKAPCKSCLKDANISVKDVDEVLLVGGMTRVPKVQEVVSDIFGKSPSKGVNPDEAVAMGAAIQGGILRGDVKELLLLDVTPLSLGIETLGGIFTRLINRNTTIPTKKSQVFSTAADNQTQVGIKVLQGEREMAADNKMLGEFDLVGIPPAPRGLPQIEVTFDIDANGIVTVSAKDKSTGKEQQITIRSSGGLSEDEIEKMVKEAELHAQKDQERKTLIDIRNSADTTIYSIEKSLGEYREKIPSEVAKEIEDAISDLRKAMSGDNVDEIKSKLDAANKAVSKIGEHMSGGSSGGSSAGGSQGGDQAPEAEYEEVKK</sequence>
<dbReference type="PROSITE" id="PS00329">
    <property type="entry name" value="HSP70_2"/>
    <property type="match status" value="1"/>
</dbReference>
<dbReference type="PRINTS" id="PR00301">
    <property type="entry name" value="HEATSHOCK70"/>
</dbReference>
<evidence type="ECO:0000256" key="3">
    <source>
        <dbReference type="ARBA" id="ARBA00022840"/>
    </source>
</evidence>
<evidence type="ECO:0000256" key="4">
    <source>
        <dbReference type="ARBA" id="ARBA00022946"/>
    </source>
</evidence>
<feature type="compositionally biased region" description="Acidic residues" evidence="9">
    <location>
        <begin position="772"/>
        <end position="781"/>
    </location>
</feature>